<feature type="transmembrane region" description="Helical" evidence="4">
    <location>
        <begin position="6"/>
        <end position="26"/>
    </location>
</feature>
<protein>
    <recommendedName>
        <fullName evidence="5">Lipoxygenase domain-containing protein</fullName>
    </recommendedName>
</protein>
<dbReference type="GeneTree" id="ENSGT00940000156796"/>
<dbReference type="Ensembl" id="ENSOANT00000063281.1">
    <property type="protein sequence ID" value="ENSOANP00000047832.1"/>
    <property type="gene ID" value="ENSOANG00000005037.2"/>
</dbReference>
<dbReference type="GO" id="GO:0016702">
    <property type="term" value="F:oxidoreductase activity, acting on single donors with incorporation of molecular oxygen, incorporation of two atoms of oxygen"/>
    <property type="evidence" value="ECO:0007669"/>
    <property type="project" value="InterPro"/>
</dbReference>
<accession>A0A6I8P251</accession>
<keyword evidence="1" id="KW-0479">Metal-binding</keyword>
<feature type="domain" description="Lipoxygenase" evidence="5">
    <location>
        <begin position="1"/>
        <end position="133"/>
    </location>
</feature>
<evidence type="ECO:0000256" key="2">
    <source>
        <dbReference type="ARBA" id="ARBA00022964"/>
    </source>
</evidence>
<reference evidence="6" key="3">
    <citation type="submission" date="2025-09" db="UniProtKB">
        <authorList>
            <consortium name="Ensembl"/>
        </authorList>
    </citation>
    <scope>IDENTIFICATION</scope>
    <source>
        <strain evidence="6">Glennie</strain>
    </source>
</reference>
<evidence type="ECO:0000256" key="3">
    <source>
        <dbReference type="ARBA" id="ARBA00023002"/>
    </source>
</evidence>
<organism evidence="6 7">
    <name type="scientific">Ornithorhynchus anatinus</name>
    <name type="common">Duckbill platypus</name>
    <dbReference type="NCBI Taxonomy" id="9258"/>
    <lineage>
        <taxon>Eukaryota</taxon>
        <taxon>Metazoa</taxon>
        <taxon>Chordata</taxon>
        <taxon>Craniata</taxon>
        <taxon>Vertebrata</taxon>
        <taxon>Euteleostomi</taxon>
        <taxon>Mammalia</taxon>
        <taxon>Monotremata</taxon>
        <taxon>Ornithorhynchidae</taxon>
        <taxon>Ornithorhynchus</taxon>
    </lineage>
</organism>
<reference evidence="6" key="2">
    <citation type="submission" date="2025-08" db="UniProtKB">
        <authorList>
            <consortium name="Ensembl"/>
        </authorList>
    </citation>
    <scope>IDENTIFICATION</scope>
    <source>
        <strain evidence="6">Glennie</strain>
    </source>
</reference>
<keyword evidence="4" id="KW-0472">Membrane</keyword>
<dbReference type="Proteomes" id="UP000002279">
    <property type="component" value="Chromosome X5"/>
</dbReference>
<dbReference type="GO" id="GO:0034440">
    <property type="term" value="P:lipid oxidation"/>
    <property type="evidence" value="ECO:0007669"/>
    <property type="project" value="InterPro"/>
</dbReference>
<dbReference type="SUPFAM" id="SSF48484">
    <property type="entry name" value="Lipoxigenase"/>
    <property type="match status" value="1"/>
</dbReference>
<evidence type="ECO:0000313" key="6">
    <source>
        <dbReference type="Ensembl" id="ENSOANP00000047832.1"/>
    </source>
</evidence>
<dbReference type="PANTHER" id="PTHR11771">
    <property type="entry name" value="LIPOXYGENASE"/>
    <property type="match status" value="1"/>
</dbReference>
<dbReference type="InterPro" id="IPR036226">
    <property type="entry name" value="LipOase_C_sf"/>
</dbReference>
<keyword evidence="4" id="KW-1133">Transmembrane helix</keyword>
<keyword evidence="3" id="KW-0560">Oxidoreductase</keyword>
<dbReference type="GO" id="GO:0046872">
    <property type="term" value="F:metal ion binding"/>
    <property type="evidence" value="ECO:0007669"/>
    <property type="project" value="UniProtKB-KW"/>
</dbReference>
<dbReference type="PROSITE" id="PS51393">
    <property type="entry name" value="LIPOXYGENASE_3"/>
    <property type="match status" value="1"/>
</dbReference>
<keyword evidence="7" id="KW-1185">Reference proteome</keyword>
<keyword evidence="2" id="KW-0223">Dioxygenase</keyword>
<dbReference type="Bgee" id="ENSOANG00000005037">
    <property type="expression patterns" value="Expressed in brain and 3 other cell types or tissues"/>
</dbReference>
<evidence type="ECO:0000256" key="1">
    <source>
        <dbReference type="ARBA" id="ARBA00022723"/>
    </source>
</evidence>
<proteinExistence type="predicted"/>
<gene>
    <name evidence="6" type="primary">LOC100088503</name>
</gene>
<dbReference type="InterPro" id="IPR000907">
    <property type="entry name" value="LipOase"/>
</dbReference>
<dbReference type="AlphaFoldDB" id="A0A6I8P251"/>
<name>A0A6I8P251_ORNAN</name>
<dbReference type="Gene3D" id="1.20.245.10">
    <property type="entry name" value="Lipoxygenase-1, Domain 5"/>
    <property type="match status" value="1"/>
</dbReference>
<evidence type="ECO:0000259" key="5">
    <source>
        <dbReference type="PROSITE" id="PS51393"/>
    </source>
</evidence>
<keyword evidence="4" id="KW-0812">Transmembrane</keyword>
<reference evidence="6 7" key="1">
    <citation type="journal article" date="2008" name="Nature">
        <title>Genome analysis of the platypus reveals unique signatures of evolution.</title>
        <authorList>
            <person name="Warren W.C."/>
            <person name="Hillier L.W."/>
            <person name="Marshall Graves J.A."/>
            <person name="Birney E."/>
            <person name="Ponting C.P."/>
            <person name="Grutzner F."/>
            <person name="Belov K."/>
            <person name="Miller W."/>
            <person name="Clarke L."/>
            <person name="Chinwalla A.T."/>
            <person name="Yang S.P."/>
            <person name="Heger A."/>
            <person name="Locke D.P."/>
            <person name="Miethke P."/>
            <person name="Waters P.D."/>
            <person name="Veyrunes F."/>
            <person name="Fulton L."/>
            <person name="Fulton B."/>
            <person name="Graves T."/>
            <person name="Wallis J."/>
            <person name="Puente X.S."/>
            <person name="Lopez-Otin C."/>
            <person name="Ordonez G.R."/>
            <person name="Eichler E.E."/>
            <person name="Chen L."/>
            <person name="Cheng Z."/>
            <person name="Deakin J.E."/>
            <person name="Alsop A."/>
            <person name="Thompson K."/>
            <person name="Kirby P."/>
            <person name="Papenfuss A.T."/>
            <person name="Wakefield M.J."/>
            <person name="Olender T."/>
            <person name="Lancet D."/>
            <person name="Huttley G.A."/>
            <person name="Smit A.F."/>
            <person name="Pask A."/>
            <person name="Temple-Smith P."/>
            <person name="Batzer M.A."/>
            <person name="Walker J.A."/>
            <person name="Konkel M.K."/>
            <person name="Harris R.S."/>
            <person name="Whittington C.M."/>
            <person name="Wong E.S."/>
            <person name="Gemmell N.J."/>
            <person name="Buschiazzo E."/>
            <person name="Vargas Jentzsch I.M."/>
            <person name="Merkel A."/>
            <person name="Schmitz J."/>
            <person name="Zemann A."/>
            <person name="Churakov G."/>
            <person name="Kriegs J.O."/>
            <person name="Brosius J."/>
            <person name="Murchison E.P."/>
            <person name="Sachidanandam R."/>
            <person name="Smith C."/>
            <person name="Hannon G.J."/>
            <person name="Tsend-Ayush E."/>
            <person name="McMillan D."/>
            <person name="Attenborough R."/>
            <person name="Rens W."/>
            <person name="Ferguson-Smith M."/>
            <person name="Lefevre C.M."/>
            <person name="Sharp J.A."/>
            <person name="Nicholas K.R."/>
            <person name="Ray D.A."/>
            <person name="Kube M."/>
            <person name="Reinhardt R."/>
            <person name="Pringle T.H."/>
            <person name="Taylor J."/>
            <person name="Jones R.C."/>
            <person name="Nixon B."/>
            <person name="Dacheux J.L."/>
            <person name="Niwa H."/>
            <person name="Sekita Y."/>
            <person name="Huang X."/>
            <person name="Stark A."/>
            <person name="Kheradpour P."/>
            <person name="Kellis M."/>
            <person name="Flicek P."/>
            <person name="Chen Y."/>
            <person name="Webber C."/>
            <person name="Hardison R."/>
            <person name="Nelson J."/>
            <person name="Hallsworth-Pepin K."/>
            <person name="Delehaunty K."/>
            <person name="Markovic C."/>
            <person name="Minx P."/>
            <person name="Feng Y."/>
            <person name="Kremitzki C."/>
            <person name="Mitreva M."/>
            <person name="Glasscock J."/>
            <person name="Wylie T."/>
            <person name="Wohldmann P."/>
            <person name="Thiru P."/>
            <person name="Nhan M.N."/>
            <person name="Pohl C.S."/>
            <person name="Smith S.M."/>
            <person name="Hou S."/>
            <person name="Nefedov M."/>
            <person name="de Jong P.J."/>
            <person name="Renfree M.B."/>
            <person name="Mardis E.R."/>
            <person name="Wilson R.K."/>
        </authorList>
    </citation>
    <scope>NUCLEOTIDE SEQUENCE [LARGE SCALE GENOMIC DNA]</scope>
    <source>
        <strain evidence="6 7">Glennie</strain>
    </source>
</reference>
<sequence length="133" mass="14837">MYISILLFIYIDTWLLVLMSFDFSAWMPNVPASMRLPPPTAKGCTPEDFALSLPDVNASSNLGLMGTTSLSIFQKPLGSFPDAHFTEEAPRRSQEAFAARLAEISRQIRERNARLPLPYTYLDPANIENSVAI</sequence>
<evidence type="ECO:0000256" key="4">
    <source>
        <dbReference type="SAM" id="Phobius"/>
    </source>
</evidence>
<evidence type="ECO:0000313" key="7">
    <source>
        <dbReference type="Proteomes" id="UP000002279"/>
    </source>
</evidence>
<dbReference type="InterPro" id="IPR013819">
    <property type="entry name" value="LipOase_C"/>
</dbReference>